<dbReference type="OrthoDB" id="7698234at2"/>
<sequence>MRRQFWKLFWMPPRAHGEVLQERRVSYVELFYDLVFVVVVARAANALAHHVSWGGVGAFAVIFAMVWILWLNGTMYYELHGREDGRTRTFVFLEMTLLAILAVFTGGANGGYGREFAAVYALLLAVVTLFWWRVQRYDDPKYLPQARRYVGFMMGGVALMGSSAWAPEAWRVPVWAVFAVIGLTLALLTFMRHRPADQVATVPTESLVERFDLFTILVLGEVVSGVVIGLSGSELATTGVVAAVLGMVLAFAFWWLYFDFVGRHVPVNEPRIIGAWIGWHLPIAAAIVGAGAAVVSLVEHSGEAHTPAATAWLLASATSLFLVSLVGVSETLPHARAENRGFPVVSATLLVAALAVLVVGALQPVAWLFALLLVLIASIGWVVAAARSVAHGTAPLPDGL</sequence>
<feature type="transmembrane region" description="Helical" evidence="1">
    <location>
        <begin position="236"/>
        <end position="258"/>
    </location>
</feature>
<feature type="transmembrane region" description="Helical" evidence="1">
    <location>
        <begin position="54"/>
        <end position="77"/>
    </location>
</feature>
<feature type="transmembrane region" description="Helical" evidence="1">
    <location>
        <begin position="89"/>
        <end position="110"/>
    </location>
</feature>
<dbReference type="InterPro" id="IPR010640">
    <property type="entry name" value="Low_temperature_requirement_A"/>
</dbReference>
<dbReference type="Proteomes" id="UP000547973">
    <property type="component" value="Unassembled WGS sequence"/>
</dbReference>
<dbReference type="AlphaFoldDB" id="A0A7Z0CJ00"/>
<protein>
    <submittedName>
        <fullName evidence="2">Low temperature requirement protein LtrA</fullName>
    </submittedName>
</protein>
<feature type="transmembrane region" description="Helical" evidence="1">
    <location>
        <begin position="310"/>
        <end position="329"/>
    </location>
</feature>
<organism evidence="2 3">
    <name type="scientific">Demequina lutea</name>
    <dbReference type="NCBI Taxonomy" id="431489"/>
    <lineage>
        <taxon>Bacteria</taxon>
        <taxon>Bacillati</taxon>
        <taxon>Actinomycetota</taxon>
        <taxon>Actinomycetes</taxon>
        <taxon>Micrococcales</taxon>
        <taxon>Demequinaceae</taxon>
        <taxon>Demequina</taxon>
    </lineage>
</organism>
<evidence type="ECO:0000313" key="2">
    <source>
        <dbReference type="EMBL" id="NYI40215.1"/>
    </source>
</evidence>
<accession>A0A7Z0CJ00</accession>
<feature type="transmembrane region" description="Helical" evidence="1">
    <location>
        <begin position="172"/>
        <end position="190"/>
    </location>
</feature>
<evidence type="ECO:0000313" key="3">
    <source>
        <dbReference type="Proteomes" id="UP000547973"/>
    </source>
</evidence>
<comment type="caution">
    <text evidence="2">The sequence shown here is derived from an EMBL/GenBank/DDBJ whole genome shotgun (WGS) entry which is preliminary data.</text>
</comment>
<proteinExistence type="predicted"/>
<feature type="transmembrane region" description="Helical" evidence="1">
    <location>
        <begin position="30"/>
        <end position="48"/>
    </location>
</feature>
<name>A0A7Z0CJ00_9MICO</name>
<feature type="transmembrane region" description="Helical" evidence="1">
    <location>
        <begin position="365"/>
        <end position="386"/>
    </location>
</feature>
<feature type="transmembrane region" description="Helical" evidence="1">
    <location>
        <begin position="341"/>
        <end position="359"/>
    </location>
</feature>
<keyword evidence="1" id="KW-0812">Transmembrane</keyword>
<keyword evidence="1" id="KW-1133">Transmembrane helix</keyword>
<keyword evidence="3" id="KW-1185">Reference proteome</keyword>
<gene>
    <name evidence="2" type="ORF">BKA03_000334</name>
</gene>
<dbReference type="Pfam" id="PF06772">
    <property type="entry name" value="LtrA"/>
    <property type="match status" value="1"/>
</dbReference>
<feature type="transmembrane region" description="Helical" evidence="1">
    <location>
        <begin position="146"/>
        <end position="166"/>
    </location>
</feature>
<feature type="transmembrane region" description="Helical" evidence="1">
    <location>
        <begin position="211"/>
        <end position="230"/>
    </location>
</feature>
<evidence type="ECO:0000256" key="1">
    <source>
        <dbReference type="SAM" id="Phobius"/>
    </source>
</evidence>
<dbReference type="PANTHER" id="PTHR36840:SF1">
    <property type="entry name" value="BLL5714 PROTEIN"/>
    <property type="match status" value="1"/>
</dbReference>
<keyword evidence="1" id="KW-0472">Membrane</keyword>
<feature type="transmembrane region" description="Helical" evidence="1">
    <location>
        <begin position="116"/>
        <end position="134"/>
    </location>
</feature>
<dbReference type="RefSeq" id="WP_083971431.1">
    <property type="nucleotide sequence ID" value="NZ_BBRC01000004.1"/>
</dbReference>
<dbReference type="EMBL" id="JACBZO010000001">
    <property type="protein sequence ID" value="NYI40215.1"/>
    <property type="molecule type" value="Genomic_DNA"/>
</dbReference>
<dbReference type="PANTHER" id="PTHR36840">
    <property type="entry name" value="BLL5714 PROTEIN"/>
    <property type="match status" value="1"/>
</dbReference>
<feature type="transmembrane region" description="Helical" evidence="1">
    <location>
        <begin position="279"/>
        <end position="298"/>
    </location>
</feature>
<reference evidence="2 3" key="1">
    <citation type="submission" date="2020-07" db="EMBL/GenBank/DDBJ databases">
        <title>Sequencing the genomes of 1000 actinobacteria strains.</title>
        <authorList>
            <person name="Klenk H.-P."/>
        </authorList>
    </citation>
    <scope>NUCLEOTIDE SEQUENCE [LARGE SCALE GENOMIC DNA]</scope>
    <source>
        <strain evidence="2 3">DSM 19970</strain>
    </source>
</reference>